<dbReference type="GO" id="GO:0016706">
    <property type="term" value="F:2-oxoglutarate-dependent dioxygenase activity"/>
    <property type="evidence" value="ECO:0007669"/>
    <property type="project" value="TreeGrafter"/>
</dbReference>
<comment type="caution">
    <text evidence="2">The sequence shown here is derived from an EMBL/GenBank/DDBJ whole genome shotgun (WGS) entry which is preliminary data.</text>
</comment>
<dbReference type="InterPro" id="IPR041667">
    <property type="entry name" value="Cupin_8"/>
</dbReference>
<feature type="domain" description="JmjC" evidence="1">
    <location>
        <begin position="111"/>
        <end position="231"/>
    </location>
</feature>
<dbReference type="OrthoDB" id="424465at2759"/>
<evidence type="ECO:0000259" key="1">
    <source>
        <dbReference type="PROSITE" id="PS51184"/>
    </source>
</evidence>
<dbReference type="SUPFAM" id="SSF51197">
    <property type="entry name" value="Clavaminate synthase-like"/>
    <property type="match status" value="1"/>
</dbReference>
<dbReference type="EMBL" id="SGPM01000972">
    <property type="protein sequence ID" value="THH14173.1"/>
    <property type="molecule type" value="Genomic_DNA"/>
</dbReference>
<name>A0A4V3XEM3_9APHY</name>
<dbReference type="PANTHER" id="PTHR12480">
    <property type="entry name" value="ARGININE DEMETHYLASE AND LYSYL-HYDROXYLASE JMJD"/>
    <property type="match status" value="1"/>
</dbReference>
<reference evidence="2 3" key="1">
    <citation type="submission" date="2019-02" db="EMBL/GenBank/DDBJ databases">
        <title>Genome sequencing of the rare red list fungi Antrodiella citrinella (Flaviporus citrinellus).</title>
        <authorList>
            <person name="Buettner E."/>
            <person name="Kellner H."/>
        </authorList>
    </citation>
    <scope>NUCLEOTIDE SEQUENCE [LARGE SCALE GENOMIC DNA]</scope>
    <source>
        <strain evidence="2 3">DSM 108506</strain>
    </source>
</reference>
<evidence type="ECO:0000313" key="3">
    <source>
        <dbReference type="Proteomes" id="UP000308730"/>
    </source>
</evidence>
<dbReference type="InterPro" id="IPR003347">
    <property type="entry name" value="JmjC_dom"/>
</dbReference>
<dbReference type="Proteomes" id="UP000308730">
    <property type="component" value="Unassembled WGS sequence"/>
</dbReference>
<dbReference type="GO" id="GO:0045905">
    <property type="term" value="P:positive regulation of translational termination"/>
    <property type="evidence" value="ECO:0007669"/>
    <property type="project" value="TreeGrafter"/>
</dbReference>
<dbReference type="Pfam" id="PF13621">
    <property type="entry name" value="Cupin_8"/>
    <property type="match status" value="1"/>
</dbReference>
<dbReference type="Gene3D" id="2.60.120.650">
    <property type="entry name" value="Cupin"/>
    <property type="match status" value="1"/>
</dbReference>
<dbReference type="PANTHER" id="PTHR12480:SF6">
    <property type="entry name" value="2-OXOGLUTARATE AND IRON-DEPENDENT OXYGENASE JMJD4"/>
    <property type="match status" value="1"/>
</dbReference>
<evidence type="ECO:0000313" key="2">
    <source>
        <dbReference type="EMBL" id="THH14173.1"/>
    </source>
</evidence>
<dbReference type="AlphaFoldDB" id="A0A4V3XEM3"/>
<protein>
    <recommendedName>
        <fullName evidence="1">JmjC domain-containing protein</fullName>
    </recommendedName>
</protein>
<accession>A0A4V3XEM3</accession>
<dbReference type="InterPro" id="IPR050910">
    <property type="entry name" value="JMJD6_ArgDemeth/LysHydrox"/>
</dbReference>
<keyword evidence="3" id="KW-1185">Reference proteome</keyword>
<gene>
    <name evidence="2" type="ORF">EUX98_g9639</name>
</gene>
<proteinExistence type="predicted"/>
<dbReference type="GO" id="GO:0005634">
    <property type="term" value="C:nucleus"/>
    <property type="evidence" value="ECO:0007669"/>
    <property type="project" value="TreeGrafter"/>
</dbReference>
<dbReference type="PROSITE" id="PS51184">
    <property type="entry name" value="JMJC"/>
    <property type="match status" value="1"/>
</dbReference>
<sequence>MYTRVSHVPPYDEFYETYLKPNVPVIIGPALVASWPAYQSWATPNELTNARDINWAYLRDHYGHHQVTVADCANVDAAGNQERSTRLFADVLSLSLPNYSLYIKDWHLAKSVKDPAHAFYTTPDIFQDDWMNAFYAAHTNDDFRFVYLGPRGSFTPLHRDVYTSYSWSTNVCGRKRWWLFPPEQTTLLFMPGRERREVPYDVRTADPKVFTEVARSRPVVVDQEDGETLFV</sequence>
<dbReference type="GO" id="GO:0043565">
    <property type="term" value="F:sequence-specific DNA binding"/>
    <property type="evidence" value="ECO:0007669"/>
    <property type="project" value="TreeGrafter"/>
</dbReference>
<organism evidence="2 3">
    <name type="scientific">Antrodiella citrinella</name>
    <dbReference type="NCBI Taxonomy" id="2447956"/>
    <lineage>
        <taxon>Eukaryota</taxon>
        <taxon>Fungi</taxon>
        <taxon>Dikarya</taxon>
        <taxon>Basidiomycota</taxon>
        <taxon>Agaricomycotina</taxon>
        <taxon>Agaricomycetes</taxon>
        <taxon>Polyporales</taxon>
        <taxon>Steccherinaceae</taxon>
        <taxon>Antrodiella</taxon>
    </lineage>
</organism>
<dbReference type="GO" id="GO:0005737">
    <property type="term" value="C:cytoplasm"/>
    <property type="evidence" value="ECO:0007669"/>
    <property type="project" value="TreeGrafter"/>
</dbReference>